<dbReference type="PANTHER" id="PTHR10961">
    <property type="entry name" value="PEROXISOMAL SARCOSINE OXIDASE"/>
    <property type="match status" value="1"/>
</dbReference>
<dbReference type="Proteomes" id="UP000009319">
    <property type="component" value="Unassembled WGS sequence"/>
</dbReference>
<dbReference type="eggNOG" id="COG0665">
    <property type="taxonomic scope" value="Bacteria"/>
</dbReference>
<dbReference type="Gene3D" id="3.50.50.60">
    <property type="entry name" value="FAD/NAD(P)-binding domain"/>
    <property type="match status" value="1"/>
</dbReference>
<keyword evidence="2" id="KW-0285">Flavoprotein</keyword>
<dbReference type="InterPro" id="IPR006076">
    <property type="entry name" value="FAD-dep_OxRdtase"/>
</dbReference>
<dbReference type="AlphaFoldDB" id="K0PZJ6"/>
<organism evidence="6 7">
    <name type="scientific">Rhizobium mesoamericanum STM3625</name>
    <dbReference type="NCBI Taxonomy" id="1211777"/>
    <lineage>
        <taxon>Bacteria</taxon>
        <taxon>Pseudomonadati</taxon>
        <taxon>Pseudomonadota</taxon>
        <taxon>Alphaproteobacteria</taxon>
        <taxon>Hyphomicrobiales</taxon>
        <taxon>Rhizobiaceae</taxon>
        <taxon>Rhizobium/Agrobacterium group</taxon>
        <taxon>Rhizobium</taxon>
    </lineage>
</organism>
<keyword evidence="7" id="KW-1185">Reference proteome</keyword>
<dbReference type="PANTHER" id="PTHR10961:SF10">
    <property type="entry name" value="FAD DEPENDENT OXIDOREDUCTASE DOMAIN-CONTAINING PROTEIN"/>
    <property type="match status" value="1"/>
</dbReference>
<dbReference type="Gene3D" id="3.30.9.10">
    <property type="entry name" value="D-Amino Acid Oxidase, subunit A, domain 2"/>
    <property type="match status" value="1"/>
</dbReference>
<comment type="caution">
    <text evidence="6">The sequence shown here is derived from an EMBL/GenBank/DDBJ whole genome shotgun (WGS) entry which is preliminary data.</text>
</comment>
<evidence type="ECO:0000256" key="4">
    <source>
        <dbReference type="ARBA" id="ARBA00023002"/>
    </source>
</evidence>
<evidence type="ECO:0000256" key="1">
    <source>
        <dbReference type="ARBA" id="ARBA00001974"/>
    </source>
</evidence>
<keyword evidence="4" id="KW-0560">Oxidoreductase</keyword>
<accession>K0PZJ6</accession>
<dbReference type="GO" id="GO:0050660">
    <property type="term" value="F:flavin adenine dinucleotide binding"/>
    <property type="evidence" value="ECO:0007669"/>
    <property type="project" value="InterPro"/>
</dbReference>
<dbReference type="InterPro" id="IPR036188">
    <property type="entry name" value="FAD/NAD-bd_sf"/>
</dbReference>
<dbReference type="RefSeq" id="WP_007534755.1">
    <property type="nucleotide sequence ID" value="NZ_HF536772.1"/>
</dbReference>
<evidence type="ECO:0000313" key="7">
    <source>
        <dbReference type="Proteomes" id="UP000009319"/>
    </source>
</evidence>
<evidence type="ECO:0000259" key="5">
    <source>
        <dbReference type="Pfam" id="PF01266"/>
    </source>
</evidence>
<comment type="cofactor">
    <cofactor evidence="1">
        <name>FAD</name>
        <dbReference type="ChEBI" id="CHEBI:57692"/>
    </cofactor>
</comment>
<evidence type="ECO:0000313" key="6">
    <source>
        <dbReference type="EMBL" id="CCM76972.1"/>
    </source>
</evidence>
<dbReference type="Pfam" id="PF01266">
    <property type="entry name" value="DAO"/>
    <property type="match status" value="1"/>
</dbReference>
<protein>
    <submittedName>
        <fullName evidence="6">FAD dependent oxidoreductase</fullName>
    </submittedName>
</protein>
<evidence type="ECO:0000256" key="2">
    <source>
        <dbReference type="ARBA" id="ARBA00022630"/>
    </source>
</evidence>
<feature type="domain" description="FAD dependent oxidoreductase" evidence="5">
    <location>
        <begin position="6"/>
        <end position="370"/>
    </location>
</feature>
<name>K0PZJ6_9HYPH</name>
<dbReference type="SUPFAM" id="SSF51905">
    <property type="entry name" value="FAD/NAD(P)-binding domain"/>
    <property type="match status" value="1"/>
</dbReference>
<keyword evidence="3" id="KW-0274">FAD</keyword>
<dbReference type="InterPro" id="IPR045170">
    <property type="entry name" value="MTOX"/>
</dbReference>
<dbReference type="HOGENOM" id="CLU_058179_0_0_5"/>
<sequence length="395" mass="42671">MAVDFKVIVVGRGMMGSAAARHLSGMIEGTALIGPGEPAERKRHHGVFASHYDEARITRSFDDNMVWATLAARSLDRYRQIEAKSGVSFFSEAGCLFAGPPARPGEGYLGRALQVSETLGLDVETLAPVALRERFPQFSFNCSFSGYFEARRAGHINPRALVRAQTKLAEQAGVTAIDATVTSVCDRGAFVEVRAGGKTYSAARVLVAAGGFSNFNDLLPAPIDIRVAARTVAFFELGERETTIFSEMPSTIVFGDRDEDHVYILPPVRYPDGRTYLKLGGDLEARSFETLEDIGAWFRSNGDPLERDNLVSTALKLMPALAGCPTTSAPCVSTFTTTAYPYVGYTDSPRIAVLAGGNFVAAKSSDELGRLGAVIMTRGWLGAEDFGRELTPVFR</sequence>
<dbReference type="EMBL" id="CANI01000028">
    <property type="protein sequence ID" value="CCM76972.1"/>
    <property type="molecule type" value="Genomic_DNA"/>
</dbReference>
<reference evidence="6 7" key="1">
    <citation type="journal article" date="2013" name="Genome Announc.">
        <title>Draft Genome Sequence of Rhizobium mesoamericanum STM3625, a Nitrogen-Fixing Symbiont of Mimosa pudica Isolated in French Guiana (South America).</title>
        <authorList>
            <person name="Moulin L."/>
            <person name="Mornico D."/>
            <person name="Melkonian R."/>
            <person name="Klonowska A."/>
        </authorList>
    </citation>
    <scope>NUCLEOTIDE SEQUENCE [LARGE SCALE GENOMIC DNA]</scope>
    <source>
        <strain evidence="6 7">STM3625</strain>
    </source>
</reference>
<proteinExistence type="predicted"/>
<dbReference type="STRING" id="1211777.BN77_4016"/>
<gene>
    <name evidence="6" type="ORF">BN77_4016</name>
</gene>
<dbReference type="GO" id="GO:0008115">
    <property type="term" value="F:sarcosine oxidase activity"/>
    <property type="evidence" value="ECO:0007669"/>
    <property type="project" value="TreeGrafter"/>
</dbReference>
<evidence type="ECO:0000256" key="3">
    <source>
        <dbReference type="ARBA" id="ARBA00022827"/>
    </source>
</evidence>